<keyword evidence="1 2" id="KW-0694">RNA-binding</keyword>
<comment type="caution">
    <text evidence="5">The sequence shown here is derived from an EMBL/GenBank/DDBJ whole genome shotgun (WGS) entry which is preliminary data.</text>
</comment>
<sequence length="563" mass="60997">MRRELSNRRKILVKNLPQDSSSQEVHELLQDYELKYCYVDRNKRTAFVTLLNGEQAQSAIQRFHQFSFRGRELTVQLQPTDALLCITNLPVSFTLEEFEELVRAYGNIERCFLVYSEVTGHSKGYGFVEYMKKDFAAKARLELLGRQMGASALFAQWMDVNLLASELIHSKCLCIDKLPSDYSDSEELLQLFSGIHKPVFCQLAQDEGSHGGGFAVVEYSTAEHAEEVQQVADGITIKGSQVQLSFCAPGAPGRSTLAVLIAAQRAMHSNQKGLLPEPNPVQIMKSLNNPAMLQVLLQPQLCGRAVKPVLGSSAVGNTSSLLLQNLSPLPLIQQQLMKFDNAHTNNKPGLLGEPPAVVLQPALAIGPPLPLKTDLGHHGEAHKTSNLLPTQTTLAAGLGMLPFFPHQLTAGQAGPGRGTAQEKQSASVGVGEASFPGSQHYLQTFPGLPAGGPPTGNQKTLQSQPKGTESTAGKGMPPKTGIASSILDVISQGSESQHALEKCIAYSPSFEDYAQVASLRNEKRGSSYLISAPEGSPVELAGQHPQDTGVSYTETYLKKKRVY</sequence>
<protein>
    <submittedName>
        <fullName evidence="5">Ribonucleoprotein PTB-binding 2</fullName>
    </submittedName>
</protein>
<dbReference type="InterPro" id="IPR047943">
    <property type="entry name" value="RAVER2_RRM1"/>
</dbReference>
<dbReference type="InterPro" id="IPR012677">
    <property type="entry name" value="Nucleotide-bd_a/b_plait_sf"/>
</dbReference>
<dbReference type="SUPFAM" id="SSF54928">
    <property type="entry name" value="RNA-binding domain, RBD"/>
    <property type="match status" value="2"/>
</dbReference>
<dbReference type="CDD" id="cd12664">
    <property type="entry name" value="RRM1_RAVER2"/>
    <property type="match status" value="1"/>
</dbReference>
<evidence type="ECO:0000313" key="6">
    <source>
        <dbReference type="Proteomes" id="UP001623349"/>
    </source>
</evidence>
<dbReference type="Pfam" id="PF00076">
    <property type="entry name" value="RRM_1"/>
    <property type="match status" value="3"/>
</dbReference>
<dbReference type="SMART" id="SM00360">
    <property type="entry name" value="RRM"/>
    <property type="match status" value="3"/>
</dbReference>
<keyword evidence="5" id="KW-0687">Ribonucleoprotein</keyword>
<feature type="domain" description="RRM" evidence="4">
    <location>
        <begin position="82"/>
        <end position="160"/>
    </location>
</feature>
<name>A0ABQ0ENM2_APOSI</name>
<reference evidence="5 6" key="1">
    <citation type="submission" date="2024-08" db="EMBL/GenBank/DDBJ databases">
        <title>The draft genome of Apodemus speciosus.</title>
        <authorList>
            <person name="Nabeshima K."/>
            <person name="Suzuki S."/>
            <person name="Onuma M."/>
        </authorList>
    </citation>
    <scope>NUCLEOTIDE SEQUENCE [LARGE SCALE GENOMIC DNA]</scope>
    <source>
        <strain evidence="5">IB14-021</strain>
    </source>
</reference>
<feature type="domain" description="RRM" evidence="4">
    <location>
        <begin position="9"/>
        <end position="80"/>
    </location>
</feature>
<dbReference type="CDD" id="cd12666">
    <property type="entry name" value="RRM2_RAVER2"/>
    <property type="match status" value="1"/>
</dbReference>
<dbReference type="InterPro" id="IPR000504">
    <property type="entry name" value="RRM_dom"/>
</dbReference>
<dbReference type="Proteomes" id="UP001623349">
    <property type="component" value="Unassembled WGS sequence"/>
</dbReference>
<dbReference type="InterPro" id="IPR047942">
    <property type="entry name" value="RAVER2_RRM3"/>
</dbReference>
<dbReference type="Gene3D" id="3.30.70.330">
    <property type="match status" value="3"/>
</dbReference>
<dbReference type="InterPro" id="IPR035979">
    <property type="entry name" value="RBD_domain_sf"/>
</dbReference>
<accession>A0ABQ0ENM2</accession>
<dbReference type="PANTHER" id="PTHR48025">
    <property type="entry name" value="OS02G0815200 PROTEIN"/>
    <property type="match status" value="1"/>
</dbReference>
<dbReference type="InterPro" id="IPR034636">
    <property type="entry name" value="RAVER2_RRM2"/>
</dbReference>
<gene>
    <name evidence="5" type="ORF">APTSU1_000390200</name>
</gene>
<feature type="region of interest" description="Disordered" evidence="3">
    <location>
        <begin position="409"/>
        <end position="481"/>
    </location>
</feature>
<dbReference type="PANTHER" id="PTHR48025:SF1">
    <property type="entry name" value="RRM DOMAIN-CONTAINING PROTEIN"/>
    <property type="match status" value="1"/>
</dbReference>
<keyword evidence="6" id="KW-1185">Reference proteome</keyword>
<evidence type="ECO:0000256" key="1">
    <source>
        <dbReference type="ARBA" id="ARBA00022884"/>
    </source>
</evidence>
<feature type="compositionally biased region" description="Polar residues" evidence="3">
    <location>
        <begin position="455"/>
        <end position="471"/>
    </location>
</feature>
<organism evidence="5 6">
    <name type="scientific">Apodemus speciosus</name>
    <name type="common">Large Japanese field mouse</name>
    <dbReference type="NCBI Taxonomy" id="105296"/>
    <lineage>
        <taxon>Eukaryota</taxon>
        <taxon>Metazoa</taxon>
        <taxon>Chordata</taxon>
        <taxon>Craniata</taxon>
        <taxon>Vertebrata</taxon>
        <taxon>Euteleostomi</taxon>
        <taxon>Mammalia</taxon>
        <taxon>Eutheria</taxon>
        <taxon>Euarchontoglires</taxon>
        <taxon>Glires</taxon>
        <taxon>Rodentia</taxon>
        <taxon>Myomorpha</taxon>
        <taxon>Muroidea</taxon>
        <taxon>Muridae</taxon>
        <taxon>Murinae</taxon>
        <taxon>Apodemus</taxon>
    </lineage>
</organism>
<evidence type="ECO:0000259" key="4">
    <source>
        <dbReference type="PROSITE" id="PS50102"/>
    </source>
</evidence>
<dbReference type="PROSITE" id="PS50102">
    <property type="entry name" value="RRM"/>
    <property type="match status" value="3"/>
</dbReference>
<dbReference type="CDD" id="cd12668">
    <property type="entry name" value="RRM3_RAVER2"/>
    <property type="match status" value="1"/>
</dbReference>
<dbReference type="GO" id="GO:1990904">
    <property type="term" value="C:ribonucleoprotein complex"/>
    <property type="evidence" value="ECO:0007669"/>
    <property type="project" value="UniProtKB-KW"/>
</dbReference>
<evidence type="ECO:0000256" key="3">
    <source>
        <dbReference type="SAM" id="MobiDB-lite"/>
    </source>
</evidence>
<proteinExistence type="predicted"/>
<dbReference type="EMBL" id="BAAFST010000004">
    <property type="protein sequence ID" value="GAB1288672.1"/>
    <property type="molecule type" value="Genomic_DNA"/>
</dbReference>
<evidence type="ECO:0000256" key="2">
    <source>
        <dbReference type="PROSITE-ProRule" id="PRU00176"/>
    </source>
</evidence>
<evidence type="ECO:0000313" key="5">
    <source>
        <dbReference type="EMBL" id="GAB1288672.1"/>
    </source>
</evidence>
<feature type="domain" description="RRM" evidence="4">
    <location>
        <begin position="171"/>
        <end position="249"/>
    </location>
</feature>
<dbReference type="InterPro" id="IPR050502">
    <property type="entry name" value="Euk_RNA-bind_prot"/>
</dbReference>